<name>A0ABV3PVA4_9HYPH</name>
<feature type="region of interest" description="Disordered" evidence="1">
    <location>
        <begin position="643"/>
        <end position="664"/>
    </location>
</feature>
<dbReference type="GO" id="GO:0004177">
    <property type="term" value="F:aminopeptidase activity"/>
    <property type="evidence" value="ECO:0007669"/>
    <property type="project" value="UniProtKB-KW"/>
</dbReference>
<keyword evidence="5" id="KW-1185">Reference proteome</keyword>
<dbReference type="EMBL" id="JBFNQD010000016">
    <property type="protein sequence ID" value="MEW9309599.1"/>
    <property type="molecule type" value="Genomic_DNA"/>
</dbReference>
<feature type="chain" id="PRO_5045886524" evidence="2">
    <location>
        <begin position="26"/>
        <end position="664"/>
    </location>
</feature>
<feature type="compositionally biased region" description="Basic and acidic residues" evidence="1">
    <location>
        <begin position="644"/>
        <end position="664"/>
    </location>
</feature>
<protein>
    <submittedName>
        <fullName evidence="4">M1 family metallopeptidase</fullName>
        <ecNumber evidence="4">3.4.11.-</ecNumber>
    </submittedName>
</protein>
<accession>A0ABV3PVA4</accession>
<dbReference type="EC" id="3.4.11.-" evidence="4"/>
<gene>
    <name evidence="4" type="ORF">ABXS05_28870</name>
</gene>
<keyword evidence="2" id="KW-0732">Signal</keyword>
<dbReference type="InterPro" id="IPR027268">
    <property type="entry name" value="Peptidase_M4/M1_CTD_sf"/>
</dbReference>
<dbReference type="CDD" id="cd09604">
    <property type="entry name" value="M1_APN_like"/>
    <property type="match status" value="1"/>
</dbReference>
<evidence type="ECO:0000256" key="2">
    <source>
        <dbReference type="SAM" id="SignalP"/>
    </source>
</evidence>
<dbReference type="Pfam" id="PF01433">
    <property type="entry name" value="Peptidase_M1"/>
    <property type="match status" value="1"/>
</dbReference>
<feature type="signal peptide" evidence="2">
    <location>
        <begin position="1"/>
        <end position="25"/>
    </location>
</feature>
<dbReference type="InterPro" id="IPR014782">
    <property type="entry name" value="Peptidase_M1_dom"/>
</dbReference>
<sequence length="664" mass="74715">MHHRRRPAHLFPIAFLCLAATPALAQYQPRETFAPRPPAQAVNAYRSADGLPGPQYWQNKADYQIHATLQPDQPAISGDEVITYTNNSPDRLTELWLQLDQNIYKTDSRSGYANGKAREGTTDGFVLDSVAIGGGKAAPVSYTVSDTRLRIALPMPLAAKGGQVKLHIRYHFAIPGEWGGRMGWGKAKAGPVYEIAQWYPRMAVYDDIRGWDTLPYLAQEFYLDYGNFDYWVTAPSTMLVAGSGELANPQEVLTSEQQSRLKKARASDKTVTIRSVPEIDDPKSRPKKDGTLTWHYRMQNSRDVVFAASVAFAWDAARINLPGGKSALAMSFYPAESQGSERWGRSTEYLKDAVERFSARWYPYPWPVAVNIAGPDDLAGMEYPGLLFDGIGDKTKDLFWVTAHEIGHTWFPMVVGFDERRDAWMDEGFNTFIDVYESDDFNHGEYAPKRDVEYAPSGGNPVDEIIEVLKDRDAPPILSRADTVIEKYRHPVTYFKSALGLVLLREQILGPERFDAAFRQFTAAWAFKHPKPDDFFRAMESSTGEDLSWWWRGWYDHNWTLDLAIDKIGPATDDKDKDNKDKAPKGTAITVGSHDKLVMPVTLRVDFADGSHRDYRLPAESWIRQASTTVIVEPGKKVVQATLDPDHKIPDGNRGNDKLRADAK</sequence>
<evidence type="ECO:0000259" key="3">
    <source>
        <dbReference type="Pfam" id="PF01433"/>
    </source>
</evidence>
<keyword evidence="4" id="KW-0031">Aminopeptidase</keyword>
<dbReference type="Proteomes" id="UP001555786">
    <property type="component" value="Unassembled WGS sequence"/>
</dbReference>
<dbReference type="RefSeq" id="WP_367626253.1">
    <property type="nucleotide sequence ID" value="NZ_JBFNQD010000016.1"/>
</dbReference>
<dbReference type="SUPFAM" id="SSF55486">
    <property type="entry name" value="Metalloproteases ('zincins'), catalytic domain"/>
    <property type="match status" value="1"/>
</dbReference>
<feature type="domain" description="Peptidase M1 membrane alanine aminopeptidase" evidence="3">
    <location>
        <begin position="364"/>
        <end position="554"/>
    </location>
</feature>
<evidence type="ECO:0000313" key="4">
    <source>
        <dbReference type="EMBL" id="MEW9309599.1"/>
    </source>
</evidence>
<organism evidence="4 5">
    <name type="scientific">Labrys neptuniae</name>
    <dbReference type="NCBI Taxonomy" id="376174"/>
    <lineage>
        <taxon>Bacteria</taxon>
        <taxon>Pseudomonadati</taxon>
        <taxon>Pseudomonadota</taxon>
        <taxon>Alphaproteobacteria</taxon>
        <taxon>Hyphomicrobiales</taxon>
        <taxon>Xanthobacteraceae</taxon>
        <taxon>Labrys</taxon>
    </lineage>
</organism>
<keyword evidence="4" id="KW-0645">Protease</keyword>
<keyword evidence="4" id="KW-0378">Hydrolase</keyword>
<evidence type="ECO:0000256" key="1">
    <source>
        <dbReference type="SAM" id="MobiDB-lite"/>
    </source>
</evidence>
<dbReference type="Gene3D" id="1.10.390.10">
    <property type="entry name" value="Neutral Protease Domain 2"/>
    <property type="match status" value="1"/>
</dbReference>
<comment type="caution">
    <text evidence="4">The sequence shown here is derived from an EMBL/GenBank/DDBJ whole genome shotgun (WGS) entry which is preliminary data.</text>
</comment>
<evidence type="ECO:0000313" key="5">
    <source>
        <dbReference type="Proteomes" id="UP001555786"/>
    </source>
</evidence>
<proteinExistence type="predicted"/>
<reference evidence="4 5" key="1">
    <citation type="submission" date="2024-07" db="EMBL/GenBank/DDBJ databases">
        <title>Description of Labrys sedimenti sp. nov., isolated from a diclofenac-degrading enrichment culture.</title>
        <authorList>
            <person name="Tancsics A."/>
            <person name="Csepanyi A."/>
        </authorList>
    </citation>
    <scope>NUCLEOTIDE SEQUENCE [LARGE SCALE GENOMIC DNA]</scope>
    <source>
        <strain evidence="4 5">LMG 23578</strain>
    </source>
</reference>